<evidence type="ECO:0000256" key="8">
    <source>
        <dbReference type="RuleBase" id="RU003968"/>
    </source>
</evidence>
<dbReference type="Gene3D" id="3.50.50.60">
    <property type="entry name" value="FAD/NAD(P)-binding domain"/>
    <property type="match status" value="1"/>
</dbReference>
<dbReference type="InterPro" id="IPR012132">
    <property type="entry name" value="GMC_OxRdtase"/>
</dbReference>
<evidence type="ECO:0000256" key="9">
    <source>
        <dbReference type="SAM" id="SignalP"/>
    </source>
</evidence>
<dbReference type="InterPro" id="IPR007867">
    <property type="entry name" value="GMC_OxRtase_C"/>
</dbReference>
<feature type="active site" description="Proton donor" evidence="7">
    <location>
        <position position="558"/>
    </location>
</feature>
<dbReference type="Gene3D" id="3.30.560.10">
    <property type="entry name" value="Glucose Oxidase, domain 3"/>
    <property type="match status" value="1"/>
</dbReference>
<dbReference type="Pfam" id="PF05199">
    <property type="entry name" value="GMC_oxred_C"/>
    <property type="match status" value="1"/>
</dbReference>
<reference evidence="12 13" key="1">
    <citation type="journal article" date="2015" name="Biotechnol. Biofuels">
        <title>Enhanced degradation of softwood versus hardwood by the white-rot fungus Pycnoporus coccineus.</title>
        <authorList>
            <person name="Couturier M."/>
            <person name="Navarro D."/>
            <person name="Chevret D."/>
            <person name="Henrissat B."/>
            <person name="Piumi F."/>
            <person name="Ruiz-Duenas F.J."/>
            <person name="Martinez A.T."/>
            <person name="Grigoriev I.V."/>
            <person name="Riley R."/>
            <person name="Lipzen A."/>
            <person name="Berrin J.G."/>
            <person name="Master E.R."/>
            <person name="Rosso M.N."/>
        </authorList>
    </citation>
    <scope>NUCLEOTIDE SEQUENCE [LARGE SCALE GENOMIC DNA]</scope>
    <source>
        <strain evidence="12 13">BRFM310</strain>
    </source>
</reference>
<dbReference type="STRING" id="1353009.A0A1Y2J2M0"/>
<keyword evidence="13" id="KW-1185">Reference proteome</keyword>
<evidence type="ECO:0000256" key="5">
    <source>
        <dbReference type="ARBA" id="ARBA00022827"/>
    </source>
</evidence>
<feature type="domain" description="Glucose-methanol-choline oxidoreductase N-terminal" evidence="11">
    <location>
        <begin position="308"/>
        <end position="322"/>
    </location>
</feature>
<proteinExistence type="inferred from homology"/>
<dbReference type="PIRSF" id="PIRSF000137">
    <property type="entry name" value="Alcohol_oxidase"/>
    <property type="match status" value="1"/>
</dbReference>
<evidence type="ECO:0000256" key="6">
    <source>
        <dbReference type="ARBA" id="ARBA00023002"/>
    </source>
</evidence>
<comment type="similarity">
    <text evidence="2 8">Belongs to the GMC oxidoreductase family.</text>
</comment>
<evidence type="ECO:0000259" key="10">
    <source>
        <dbReference type="PROSITE" id="PS00623"/>
    </source>
</evidence>
<evidence type="ECO:0000256" key="1">
    <source>
        <dbReference type="ARBA" id="ARBA00001974"/>
    </source>
</evidence>
<feature type="domain" description="Glucose-methanol-choline oxidoreductase N-terminal" evidence="10">
    <location>
        <begin position="116"/>
        <end position="139"/>
    </location>
</feature>
<dbReference type="EMBL" id="KZ084087">
    <property type="protein sequence ID" value="OSD07655.1"/>
    <property type="molecule type" value="Genomic_DNA"/>
</dbReference>
<dbReference type="Proteomes" id="UP000193067">
    <property type="component" value="Unassembled WGS sequence"/>
</dbReference>
<keyword evidence="3 8" id="KW-0285">Flavoprotein</keyword>
<evidence type="ECO:0000256" key="7">
    <source>
        <dbReference type="PIRSR" id="PIRSR000137-1"/>
    </source>
</evidence>
<dbReference type="SUPFAM" id="SSF51905">
    <property type="entry name" value="FAD/NAD(P)-binding domain"/>
    <property type="match status" value="1"/>
</dbReference>
<evidence type="ECO:0000313" key="12">
    <source>
        <dbReference type="EMBL" id="OSD07655.1"/>
    </source>
</evidence>
<dbReference type="OrthoDB" id="269227at2759"/>
<dbReference type="PROSITE" id="PS00624">
    <property type="entry name" value="GMC_OXRED_2"/>
    <property type="match status" value="1"/>
</dbReference>
<dbReference type="PANTHER" id="PTHR11552:SF201">
    <property type="entry name" value="GLUCOSE-METHANOL-CHOLINE OXIDOREDUCTASE N-TERMINAL DOMAIN-CONTAINING PROTEIN"/>
    <property type="match status" value="1"/>
</dbReference>
<feature type="signal peptide" evidence="9">
    <location>
        <begin position="1"/>
        <end position="18"/>
    </location>
</feature>
<accession>A0A1Y2J2M0</accession>
<keyword evidence="4 9" id="KW-0732">Signal</keyword>
<dbReference type="GO" id="GO:0016614">
    <property type="term" value="F:oxidoreductase activity, acting on CH-OH group of donors"/>
    <property type="evidence" value="ECO:0007669"/>
    <property type="project" value="InterPro"/>
</dbReference>
<dbReference type="GO" id="GO:0050660">
    <property type="term" value="F:flavin adenine dinucleotide binding"/>
    <property type="evidence" value="ECO:0007669"/>
    <property type="project" value="InterPro"/>
</dbReference>
<dbReference type="PANTHER" id="PTHR11552">
    <property type="entry name" value="GLUCOSE-METHANOL-CHOLINE GMC OXIDOREDUCTASE"/>
    <property type="match status" value="1"/>
</dbReference>
<evidence type="ECO:0000256" key="4">
    <source>
        <dbReference type="ARBA" id="ARBA00022729"/>
    </source>
</evidence>
<protein>
    <submittedName>
        <fullName evidence="12">GMC oxidoreductase</fullName>
    </submittedName>
</protein>
<sequence length="628" mass="66862">MPLAQLLTALVLVACVQATSSASQCQPRPATVAQFVKLPFDYIVVGGGTAGTALSARLAEERGVTVGLIEAGNIHLNDPNIDTPGLSGIGNASFDWLFSSVPQPALGEKVISVPRGKMLGGSSGINGMAWGRASAREYDALSTFSCDSSWSWAGLLPFMRKTETFTLIPGNPYPGISLLQDSQAALDSLDVDGFNGSIVASHNSFIFDPVFKVVETLNSLGVPTNAEPQAGNATGVTNTLLSIDRAEGVRSYAAPTYYCSHAQDSNYHATKVHFTKKGNTLTATGVEFVVGGKTYVANAKKEIILSAGAIQTPQLLELSGIGNATILKQHGIKTLIDLPQIGENLQEHLFVAAQWQVKPGVETFDLLRNDPAFAAQQQKIYAKTHTGLFAATDSLIAFLTLQNVVSPAELESLLATFDQEASETTSPLTQLQNSIRREWFAKGETGAIEILQWTRGLFDPAANLSYVALLGGIVHPSSRGSVHLNSSNPLAAPTIDFRLASSDFDKQVLIQIVKFLQKIGTQSPFSDIIVEQTNPDPNTQSDEELLQYINFASSIGDHSIGTAAMAPKDKGGVVDHTLTVYGTSNLRVVDASVIPLHIAAHTQATVYAIAEKARILASPARMFVDSLA</sequence>
<feature type="chain" id="PRO_5012033745" evidence="9">
    <location>
        <begin position="19"/>
        <end position="628"/>
    </location>
</feature>
<evidence type="ECO:0000256" key="2">
    <source>
        <dbReference type="ARBA" id="ARBA00010790"/>
    </source>
</evidence>
<gene>
    <name evidence="12" type="ORF">PYCCODRAFT_1463000</name>
</gene>
<feature type="active site" description="Proton acceptor" evidence="7">
    <location>
        <position position="601"/>
    </location>
</feature>
<keyword evidence="6" id="KW-0560">Oxidoreductase</keyword>
<evidence type="ECO:0000313" key="13">
    <source>
        <dbReference type="Proteomes" id="UP000193067"/>
    </source>
</evidence>
<keyword evidence="5 8" id="KW-0274">FAD</keyword>
<dbReference type="Pfam" id="PF00732">
    <property type="entry name" value="GMC_oxred_N"/>
    <property type="match status" value="1"/>
</dbReference>
<dbReference type="PROSITE" id="PS00623">
    <property type="entry name" value="GMC_OXRED_1"/>
    <property type="match status" value="1"/>
</dbReference>
<dbReference type="InterPro" id="IPR036188">
    <property type="entry name" value="FAD/NAD-bd_sf"/>
</dbReference>
<organism evidence="12 13">
    <name type="scientific">Trametes coccinea (strain BRFM310)</name>
    <name type="common">Pycnoporus coccineus</name>
    <dbReference type="NCBI Taxonomy" id="1353009"/>
    <lineage>
        <taxon>Eukaryota</taxon>
        <taxon>Fungi</taxon>
        <taxon>Dikarya</taxon>
        <taxon>Basidiomycota</taxon>
        <taxon>Agaricomycotina</taxon>
        <taxon>Agaricomycetes</taxon>
        <taxon>Polyporales</taxon>
        <taxon>Polyporaceae</taxon>
        <taxon>Trametes</taxon>
    </lineage>
</organism>
<evidence type="ECO:0000256" key="3">
    <source>
        <dbReference type="ARBA" id="ARBA00022630"/>
    </source>
</evidence>
<dbReference type="AlphaFoldDB" id="A0A1Y2J2M0"/>
<name>A0A1Y2J2M0_TRAC3</name>
<dbReference type="SUPFAM" id="SSF54373">
    <property type="entry name" value="FAD-linked reductases, C-terminal domain"/>
    <property type="match status" value="1"/>
</dbReference>
<evidence type="ECO:0000259" key="11">
    <source>
        <dbReference type="PROSITE" id="PS00624"/>
    </source>
</evidence>
<dbReference type="InterPro" id="IPR000172">
    <property type="entry name" value="GMC_OxRdtase_N"/>
</dbReference>
<comment type="cofactor">
    <cofactor evidence="1">
        <name>FAD</name>
        <dbReference type="ChEBI" id="CHEBI:57692"/>
    </cofactor>
</comment>